<dbReference type="Proteomes" id="UP000197090">
    <property type="component" value="Unassembled WGS sequence"/>
</dbReference>
<dbReference type="EMBL" id="NIVX01000049">
    <property type="protein sequence ID" value="OWQ76116.1"/>
    <property type="molecule type" value="Genomic_DNA"/>
</dbReference>
<feature type="domain" description="N-acetyltransferase" evidence="3">
    <location>
        <begin position="2"/>
        <end position="143"/>
    </location>
</feature>
<dbReference type="InterPro" id="IPR016181">
    <property type="entry name" value="Acyl_CoA_acyltransferase"/>
</dbReference>
<dbReference type="Gene3D" id="3.40.630.30">
    <property type="match status" value="1"/>
</dbReference>
<organism evidence="4 5">
    <name type="scientific">Stenotrophomonas maltophilia</name>
    <name type="common">Pseudomonas maltophilia</name>
    <name type="synonym">Xanthomonas maltophilia</name>
    <dbReference type="NCBI Taxonomy" id="40324"/>
    <lineage>
        <taxon>Bacteria</taxon>
        <taxon>Pseudomonadati</taxon>
        <taxon>Pseudomonadota</taxon>
        <taxon>Gammaproteobacteria</taxon>
        <taxon>Lysobacterales</taxon>
        <taxon>Lysobacteraceae</taxon>
        <taxon>Stenotrophomonas</taxon>
        <taxon>Stenotrophomonas maltophilia group</taxon>
    </lineage>
</organism>
<dbReference type="GO" id="GO:0016747">
    <property type="term" value="F:acyltransferase activity, transferring groups other than amino-acyl groups"/>
    <property type="evidence" value="ECO:0007669"/>
    <property type="project" value="InterPro"/>
</dbReference>
<dbReference type="CDD" id="cd04301">
    <property type="entry name" value="NAT_SF"/>
    <property type="match status" value="1"/>
</dbReference>
<dbReference type="InterPro" id="IPR050832">
    <property type="entry name" value="Bact_Acetyltransf"/>
</dbReference>
<protein>
    <submittedName>
        <fullName evidence="4">GNAT family N-acetyltransferase</fullName>
    </submittedName>
</protein>
<dbReference type="AlphaFoldDB" id="A0A246I9S9"/>
<proteinExistence type="predicted"/>
<name>A0A246I9S9_STEMA</name>
<accession>A0A246I9S9</accession>
<dbReference type="Pfam" id="PF13673">
    <property type="entry name" value="Acetyltransf_10"/>
    <property type="match status" value="1"/>
</dbReference>
<evidence type="ECO:0000256" key="2">
    <source>
        <dbReference type="ARBA" id="ARBA00023315"/>
    </source>
</evidence>
<evidence type="ECO:0000313" key="4">
    <source>
        <dbReference type="EMBL" id="OWQ76116.1"/>
    </source>
</evidence>
<dbReference type="InterPro" id="IPR057691">
    <property type="entry name" value="DUF7931"/>
</dbReference>
<dbReference type="PANTHER" id="PTHR43877">
    <property type="entry name" value="AMINOALKYLPHOSPHONATE N-ACETYLTRANSFERASE-RELATED-RELATED"/>
    <property type="match status" value="1"/>
</dbReference>
<sequence>MVRVQQVSHADAHVAIHDVRQRVFVQEQGIAAELERDALDPVSVHVLALDSDNQPVGTGRLAPDGRIGRIGRMAVLASHRSHGVGEALLGALVEAGRRLGLAELHLHAQLPAREFYARQGFLPEGEVFEEAGIGHQQMRRRLGATSAIVRRAEAVAITTAIVHRARRQLWLHSRQLDPGLLDAAPVQAALRRFVTARHDKQLRVIVHDAAAIASAGAPLLALAQRLPSVIQFREVSDPVDRALVSACLLNDAGDFYFRLIGHRLDGEAGVALPARSQPFGQQLQRVWDRSRDCSELRALGI</sequence>
<evidence type="ECO:0000259" key="3">
    <source>
        <dbReference type="PROSITE" id="PS51186"/>
    </source>
</evidence>
<dbReference type="InterPro" id="IPR000182">
    <property type="entry name" value="GNAT_dom"/>
</dbReference>
<reference evidence="4 5" key="1">
    <citation type="submission" date="2017-06" db="EMBL/GenBank/DDBJ databases">
        <authorList>
            <person name="Kim H.J."/>
            <person name="Triplett B.A."/>
        </authorList>
    </citation>
    <scope>NUCLEOTIDE SEQUENCE [LARGE SCALE GENOMIC DNA]</scope>
    <source>
        <strain evidence="4 5">594</strain>
    </source>
</reference>
<evidence type="ECO:0000313" key="5">
    <source>
        <dbReference type="Proteomes" id="UP000197090"/>
    </source>
</evidence>
<dbReference type="Pfam" id="PF25559">
    <property type="entry name" value="DUF7931"/>
    <property type="match status" value="1"/>
</dbReference>
<dbReference type="PROSITE" id="PS51186">
    <property type="entry name" value="GNAT"/>
    <property type="match status" value="1"/>
</dbReference>
<keyword evidence="1 4" id="KW-0808">Transferase</keyword>
<gene>
    <name evidence="4" type="ORF">CEE63_07205</name>
</gene>
<dbReference type="RefSeq" id="WP_072168349.1">
    <property type="nucleotide sequence ID" value="NZ_CWHS01000013.1"/>
</dbReference>
<comment type="caution">
    <text evidence="4">The sequence shown here is derived from an EMBL/GenBank/DDBJ whole genome shotgun (WGS) entry which is preliminary data.</text>
</comment>
<dbReference type="SUPFAM" id="SSF55729">
    <property type="entry name" value="Acyl-CoA N-acyltransferases (Nat)"/>
    <property type="match status" value="1"/>
</dbReference>
<evidence type="ECO:0000256" key="1">
    <source>
        <dbReference type="ARBA" id="ARBA00022679"/>
    </source>
</evidence>
<keyword evidence="2" id="KW-0012">Acyltransferase</keyword>